<dbReference type="Pfam" id="PF01237">
    <property type="entry name" value="Oxysterol_BP"/>
    <property type="match status" value="1"/>
</dbReference>
<dbReference type="GO" id="GO:0005886">
    <property type="term" value="C:plasma membrane"/>
    <property type="evidence" value="ECO:0007669"/>
    <property type="project" value="TreeGrafter"/>
</dbReference>
<evidence type="ECO:0000313" key="1">
    <source>
        <dbReference type="Proteomes" id="UP000887569"/>
    </source>
</evidence>
<dbReference type="PANTHER" id="PTHR10972">
    <property type="entry name" value="OXYSTEROL-BINDING PROTEIN-RELATED"/>
    <property type="match status" value="1"/>
</dbReference>
<proteinExistence type="predicted"/>
<dbReference type="GO" id="GO:0032934">
    <property type="term" value="F:sterol binding"/>
    <property type="evidence" value="ECO:0007669"/>
    <property type="project" value="TreeGrafter"/>
</dbReference>
<reference evidence="2" key="1">
    <citation type="submission" date="2022-11" db="UniProtKB">
        <authorList>
            <consortium name="WormBaseParasite"/>
        </authorList>
    </citation>
    <scope>IDENTIFICATION</scope>
</reference>
<dbReference type="AlphaFoldDB" id="A0A915ATD0"/>
<dbReference type="PANTHER" id="PTHR10972:SF209">
    <property type="entry name" value="OXYSTEROL-BINDING PROTEIN"/>
    <property type="match status" value="1"/>
</dbReference>
<sequence>MSSSQRQPSADRVRHVNTWRCSLPAPMISKDEISIWNVLKHFLGRDLTRVTIPIVFNEPLSFLQRLAEYMEYCELLRMAHQCDDEFERFEVRSSLAPSDLYETQSF</sequence>
<dbReference type="Proteomes" id="UP000887569">
    <property type="component" value="Unplaced"/>
</dbReference>
<protein>
    <submittedName>
        <fullName evidence="2">Uncharacterized protein</fullName>
    </submittedName>
</protein>
<dbReference type="WBParaSite" id="PgR015_g092_t01">
    <property type="protein sequence ID" value="PgR015_g092_t01"/>
    <property type="gene ID" value="PgR015_g092"/>
</dbReference>
<dbReference type="SUPFAM" id="SSF144000">
    <property type="entry name" value="Oxysterol-binding protein-like"/>
    <property type="match status" value="1"/>
</dbReference>
<evidence type="ECO:0000313" key="2">
    <source>
        <dbReference type="WBParaSite" id="PgR015_g092_t01"/>
    </source>
</evidence>
<dbReference type="InterPro" id="IPR000648">
    <property type="entry name" value="Oxysterol-bd"/>
</dbReference>
<accession>A0A915ATD0</accession>
<keyword evidence="1" id="KW-1185">Reference proteome</keyword>
<name>A0A915ATD0_PARUN</name>
<dbReference type="GO" id="GO:0097038">
    <property type="term" value="C:perinuclear endoplasmic reticulum"/>
    <property type="evidence" value="ECO:0007669"/>
    <property type="project" value="TreeGrafter"/>
</dbReference>
<dbReference type="InterPro" id="IPR037239">
    <property type="entry name" value="OSBP_sf"/>
</dbReference>
<organism evidence="1 2">
    <name type="scientific">Parascaris univalens</name>
    <name type="common">Nematode worm</name>
    <dbReference type="NCBI Taxonomy" id="6257"/>
    <lineage>
        <taxon>Eukaryota</taxon>
        <taxon>Metazoa</taxon>
        <taxon>Ecdysozoa</taxon>
        <taxon>Nematoda</taxon>
        <taxon>Chromadorea</taxon>
        <taxon>Rhabditida</taxon>
        <taxon>Spirurina</taxon>
        <taxon>Ascaridomorpha</taxon>
        <taxon>Ascaridoidea</taxon>
        <taxon>Ascarididae</taxon>
        <taxon>Parascaris</taxon>
    </lineage>
</organism>
<dbReference type="GO" id="GO:0005829">
    <property type="term" value="C:cytosol"/>
    <property type="evidence" value="ECO:0007669"/>
    <property type="project" value="TreeGrafter"/>
</dbReference>